<gene>
    <name evidence="3" type="ORF">HS088_TW11G00220</name>
</gene>
<dbReference type="EMBL" id="JAAARO010000011">
    <property type="protein sequence ID" value="KAF5740154.1"/>
    <property type="molecule type" value="Genomic_DNA"/>
</dbReference>
<protein>
    <recommendedName>
        <fullName evidence="2">PWWP domain-containing protein</fullName>
    </recommendedName>
</protein>
<evidence type="ECO:0000313" key="3">
    <source>
        <dbReference type="EMBL" id="KAF5740154.1"/>
    </source>
</evidence>
<dbReference type="CDD" id="cd05162">
    <property type="entry name" value="PWWP"/>
    <property type="match status" value="1"/>
</dbReference>
<dbReference type="Proteomes" id="UP000593562">
    <property type="component" value="Unassembled WGS sequence"/>
</dbReference>
<dbReference type="Pfam" id="PF00855">
    <property type="entry name" value="PWWP"/>
    <property type="match status" value="1"/>
</dbReference>
<keyword evidence="4" id="KW-1185">Reference proteome</keyword>
<dbReference type="AlphaFoldDB" id="A0A7J7D1E6"/>
<dbReference type="PROSITE" id="PS50812">
    <property type="entry name" value="PWWP"/>
    <property type="match status" value="1"/>
</dbReference>
<dbReference type="InParanoid" id="A0A7J7D1E6"/>
<accession>A0A7J7D1E6</accession>
<dbReference type="InterPro" id="IPR000313">
    <property type="entry name" value="PWWP_dom"/>
</dbReference>
<evidence type="ECO:0000259" key="2">
    <source>
        <dbReference type="PROSITE" id="PS50812"/>
    </source>
</evidence>
<evidence type="ECO:0000313" key="4">
    <source>
        <dbReference type="Proteomes" id="UP000593562"/>
    </source>
</evidence>
<reference evidence="3 4" key="1">
    <citation type="journal article" date="2020" name="Nat. Commun.">
        <title>Genome of Tripterygium wilfordii and identification of cytochrome P450 involved in triptolide biosynthesis.</title>
        <authorList>
            <person name="Tu L."/>
            <person name="Su P."/>
            <person name="Zhang Z."/>
            <person name="Gao L."/>
            <person name="Wang J."/>
            <person name="Hu T."/>
            <person name="Zhou J."/>
            <person name="Zhang Y."/>
            <person name="Zhao Y."/>
            <person name="Liu Y."/>
            <person name="Song Y."/>
            <person name="Tong Y."/>
            <person name="Lu Y."/>
            <person name="Yang J."/>
            <person name="Xu C."/>
            <person name="Jia M."/>
            <person name="Peters R.J."/>
            <person name="Huang L."/>
            <person name="Gao W."/>
        </authorList>
    </citation>
    <scope>NUCLEOTIDE SEQUENCE [LARGE SCALE GENOMIC DNA]</scope>
    <source>
        <strain evidence="4">cv. XIE 37</strain>
        <tissue evidence="3">Leaf</tissue>
    </source>
</reference>
<feature type="compositionally biased region" description="Basic and acidic residues" evidence="1">
    <location>
        <begin position="316"/>
        <end position="353"/>
    </location>
</feature>
<evidence type="ECO:0000256" key="1">
    <source>
        <dbReference type="SAM" id="MobiDB-lite"/>
    </source>
</evidence>
<dbReference type="SUPFAM" id="SSF63748">
    <property type="entry name" value="Tudor/PWWP/MBT"/>
    <property type="match status" value="1"/>
</dbReference>
<organism evidence="3 4">
    <name type="scientific">Tripterygium wilfordii</name>
    <name type="common">Thunder God vine</name>
    <dbReference type="NCBI Taxonomy" id="458696"/>
    <lineage>
        <taxon>Eukaryota</taxon>
        <taxon>Viridiplantae</taxon>
        <taxon>Streptophyta</taxon>
        <taxon>Embryophyta</taxon>
        <taxon>Tracheophyta</taxon>
        <taxon>Spermatophyta</taxon>
        <taxon>Magnoliopsida</taxon>
        <taxon>eudicotyledons</taxon>
        <taxon>Gunneridae</taxon>
        <taxon>Pentapetalae</taxon>
        <taxon>rosids</taxon>
        <taxon>fabids</taxon>
        <taxon>Celastrales</taxon>
        <taxon>Celastraceae</taxon>
        <taxon>Tripterygium</taxon>
    </lineage>
</organism>
<feature type="compositionally biased region" description="Polar residues" evidence="1">
    <location>
        <begin position="1"/>
        <end position="12"/>
    </location>
</feature>
<sequence length="462" mass="52354">MKGKSVATSKSNEGGDEVSARHLRGEVHPGDMIWVKLDSSSWWPGQVTDENTVSGGFRPCKRSDRNVLVRLYGSYEYKYVDPVEYCSDFPVILKQNDGCFHKILQKTLDLHRSCLKSSRSRARSKFIGSTDVIIDSVEYRRLNHKNHKQVDQKHEASDCVRVSPRRQLDTVTPQKAVKTEEVEDPDCQISNQDKLKRKQKRSCSTAFEVKAEPSEENGMVKNIKLDRPGLGVKTRRQTAEEYGLQKTLEQECPSSYVEAKKNELGRVKKIKGNSKCAREEAKCQSPKRDMLHRKCKLNSPMSKEAANGKLSGQDGKPTRKIDEPEDGRRHAEQIRKHVKYEPDAMSNKEELSNRKHKNELRKKCMSDKTSAQEGKRNVVPKSLEMQKELKQNSQSIDMIIDTPKQKKGQKDQRLNSPSSGPRTYGTLPKLSTSRRLRVMQDLGLAAPTGSPFGINVDSDSTV</sequence>
<feature type="domain" description="PWWP" evidence="2">
    <location>
        <begin position="29"/>
        <end position="80"/>
    </location>
</feature>
<feature type="region of interest" description="Disordered" evidence="1">
    <location>
        <begin position="280"/>
        <end position="432"/>
    </location>
</feature>
<feature type="region of interest" description="Disordered" evidence="1">
    <location>
        <begin position="1"/>
        <end position="21"/>
    </location>
</feature>
<dbReference type="Gene3D" id="2.30.30.140">
    <property type="match status" value="1"/>
</dbReference>
<feature type="compositionally biased region" description="Basic and acidic residues" evidence="1">
    <location>
        <begin position="280"/>
        <end position="289"/>
    </location>
</feature>
<dbReference type="OrthoDB" id="641149at2759"/>
<comment type="caution">
    <text evidence="3">The sequence shown here is derived from an EMBL/GenBank/DDBJ whole genome shotgun (WGS) entry which is preliminary data.</text>
</comment>
<name>A0A7J7D1E6_TRIWF</name>
<proteinExistence type="predicted"/>